<dbReference type="NCBIfam" id="NF007031">
    <property type="entry name" value="PRK09496.1-2"/>
    <property type="match status" value="1"/>
</dbReference>
<sequence length="443" mass="48633">MAETLSREDNDVVIIDKNDEALQKARENLDVMCIKGNGVNAGVMIEAGVKQADLVIAATSRDELNMVCCLTAKRLGAKHTVARIRDPEYANELSLLKHELGLDLVINPEQAAAGEIARVLSFPSAVNIEVFARGRVEIVEILADEDMPIIGMQLRNISKTISSDILVGAVMRGEELLIPNGDYEIQKGDTLYIVGSPSSVYNFCKQIGRCTQKIRNIMVIGGGLIAYYLVQYIKKTDMKAKIIEKNKERCMELTELLPDTLIIHGDGTDESLLLSENLRDMDAFICLTGNDEENLMTAFSAKQLGVGKVIAKVTRNNYPQLVKKMDIDNVINPKLITINYILRYVRGMKNAIGNPVETLYRIINGKAEAIEFIAGASTRFLNIPLKKLKLVKNTLVVAIARKGRIIIPHGDDAIKSGDSVIVITMNGGLTDLNDILAPGGKLE</sequence>
<evidence type="ECO:0000313" key="9">
    <source>
        <dbReference type="EMBL" id="SHI35575.1"/>
    </source>
</evidence>
<keyword evidence="6" id="KW-0406">Ion transport</keyword>
<proteinExistence type="predicted"/>
<feature type="domain" description="RCK C-terminal" evidence="8">
    <location>
        <begin position="126"/>
        <end position="209"/>
    </location>
</feature>
<gene>
    <name evidence="9" type="ORF">SAMN05444373_100131</name>
</gene>
<keyword evidence="10" id="KW-1185">Reference proteome</keyword>
<keyword evidence="4" id="KW-0630">Potassium</keyword>
<dbReference type="EMBL" id="FQZP01000001">
    <property type="protein sequence ID" value="SHI35575.1"/>
    <property type="molecule type" value="Genomic_DNA"/>
</dbReference>
<evidence type="ECO:0000259" key="7">
    <source>
        <dbReference type="PROSITE" id="PS51201"/>
    </source>
</evidence>
<keyword evidence="5" id="KW-0520">NAD</keyword>
<dbReference type="Gene3D" id="3.30.70.1450">
    <property type="entry name" value="Regulator of K+ conductance, C-terminal domain"/>
    <property type="match status" value="2"/>
</dbReference>
<reference evidence="9 10" key="1">
    <citation type="submission" date="2016-11" db="EMBL/GenBank/DDBJ databases">
        <authorList>
            <person name="Varghese N."/>
            <person name="Submissions S."/>
        </authorList>
    </citation>
    <scope>NUCLEOTIDE SEQUENCE [LARGE SCALE GENOMIC DNA]</scope>
    <source>
        <strain evidence="9 10">DSM 19027</strain>
    </source>
</reference>
<dbReference type="PROSITE" id="PS51201">
    <property type="entry name" value="RCK_N"/>
    <property type="match status" value="2"/>
</dbReference>
<accession>A0A1M6AGJ0</accession>
<dbReference type="Pfam" id="PF02254">
    <property type="entry name" value="TrkA_N"/>
    <property type="match status" value="2"/>
</dbReference>
<evidence type="ECO:0000259" key="8">
    <source>
        <dbReference type="PROSITE" id="PS51202"/>
    </source>
</evidence>
<feature type="domain" description="RCK N-terminal" evidence="7">
    <location>
        <begin position="1"/>
        <end position="106"/>
    </location>
</feature>
<evidence type="ECO:0000313" key="10">
    <source>
        <dbReference type="Proteomes" id="UP000324781"/>
    </source>
</evidence>
<dbReference type="GO" id="GO:0015079">
    <property type="term" value="F:potassium ion transmembrane transporter activity"/>
    <property type="evidence" value="ECO:0007669"/>
    <property type="project" value="InterPro"/>
</dbReference>
<feature type="domain" description="RCK N-terminal" evidence="7">
    <location>
        <begin position="214"/>
        <end position="331"/>
    </location>
</feature>
<dbReference type="InterPro" id="IPR036721">
    <property type="entry name" value="RCK_C_sf"/>
</dbReference>
<dbReference type="SUPFAM" id="SSF116726">
    <property type="entry name" value="TrkA C-terminal domain-like"/>
    <property type="match status" value="2"/>
</dbReference>
<dbReference type="PROSITE" id="PS51202">
    <property type="entry name" value="RCK_C"/>
    <property type="match status" value="2"/>
</dbReference>
<dbReference type="Pfam" id="PF02080">
    <property type="entry name" value="TrkA_C"/>
    <property type="match status" value="2"/>
</dbReference>
<dbReference type="GO" id="GO:0005886">
    <property type="term" value="C:plasma membrane"/>
    <property type="evidence" value="ECO:0007669"/>
    <property type="project" value="InterPro"/>
</dbReference>
<keyword evidence="3" id="KW-0633">Potassium transport</keyword>
<dbReference type="NCBIfam" id="NF007041">
    <property type="entry name" value="PRK09496.3-4"/>
    <property type="match status" value="1"/>
</dbReference>
<dbReference type="InterPro" id="IPR006037">
    <property type="entry name" value="RCK_C"/>
</dbReference>
<evidence type="ECO:0000256" key="5">
    <source>
        <dbReference type="ARBA" id="ARBA00023027"/>
    </source>
</evidence>
<dbReference type="SUPFAM" id="SSF51735">
    <property type="entry name" value="NAD(P)-binding Rossmann-fold domains"/>
    <property type="match status" value="2"/>
</dbReference>
<protein>
    <recommendedName>
        <fullName evidence="1">Trk system potassium uptake protein TrkA</fullName>
    </recommendedName>
</protein>
<dbReference type="PANTHER" id="PTHR43833">
    <property type="entry name" value="POTASSIUM CHANNEL PROTEIN 2-RELATED-RELATED"/>
    <property type="match status" value="1"/>
</dbReference>
<dbReference type="AlphaFoldDB" id="A0A1M6AGJ0"/>
<evidence type="ECO:0000256" key="3">
    <source>
        <dbReference type="ARBA" id="ARBA00022538"/>
    </source>
</evidence>
<keyword evidence="2" id="KW-0813">Transport</keyword>
<evidence type="ECO:0000256" key="1">
    <source>
        <dbReference type="ARBA" id="ARBA00017378"/>
    </source>
</evidence>
<dbReference type="InterPro" id="IPR003148">
    <property type="entry name" value="RCK_N"/>
</dbReference>
<evidence type="ECO:0000256" key="2">
    <source>
        <dbReference type="ARBA" id="ARBA00022448"/>
    </source>
</evidence>
<organism evidence="9 10">
    <name type="scientific">Thermoclostridium caenicola</name>
    <dbReference type="NCBI Taxonomy" id="659425"/>
    <lineage>
        <taxon>Bacteria</taxon>
        <taxon>Bacillati</taxon>
        <taxon>Bacillota</taxon>
        <taxon>Clostridia</taxon>
        <taxon>Eubacteriales</taxon>
        <taxon>Oscillospiraceae</taxon>
        <taxon>Thermoclostridium</taxon>
    </lineage>
</organism>
<dbReference type="NCBIfam" id="NF007039">
    <property type="entry name" value="PRK09496.3-2"/>
    <property type="match status" value="1"/>
</dbReference>
<evidence type="ECO:0000256" key="6">
    <source>
        <dbReference type="ARBA" id="ARBA00023065"/>
    </source>
</evidence>
<dbReference type="PRINTS" id="PR00335">
    <property type="entry name" value="KUPTAKETRKA"/>
</dbReference>
<dbReference type="InterPro" id="IPR036291">
    <property type="entry name" value="NAD(P)-bd_dom_sf"/>
</dbReference>
<dbReference type="PANTHER" id="PTHR43833:SF5">
    <property type="entry name" value="TRK SYSTEM POTASSIUM UPTAKE PROTEIN TRKA"/>
    <property type="match status" value="1"/>
</dbReference>
<dbReference type="InterPro" id="IPR006036">
    <property type="entry name" value="K_uptake_TrkA"/>
</dbReference>
<dbReference type="Gene3D" id="3.40.50.720">
    <property type="entry name" value="NAD(P)-binding Rossmann-like Domain"/>
    <property type="match status" value="2"/>
</dbReference>
<dbReference type="NCBIfam" id="NF007033">
    <property type="entry name" value="PRK09496.1-5"/>
    <property type="match status" value="1"/>
</dbReference>
<evidence type="ECO:0000256" key="4">
    <source>
        <dbReference type="ARBA" id="ARBA00022958"/>
    </source>
</evidence>
<feature type="domain" description="RCK C-terminal" evidence="8">
    <location>
        <begin position="357"/>
        <end position="438"/>
    </location>
</feature>
<dbReference type="NCBIfam" id="NF007032">
    <property type="entry name" value="PRK09496.1-4"/>
    <property type="match status" value="1"/>
</dbReference>
<name>A0A1M6AGJ0_9FIRM</name>
<dbReference type="InterPro" id="IPR050721">
    <property type="entry name" value="Trk_Ktr_HKT_K-transport"/>
</dbReference>
<dbReference type="Proteomes" id="UP000324781">
    <property type="component" value="Unassembled WGS sequence"/>
</dbReference>